<keyword evidence="1" id="KW-1133">Transmembrane helix</keyword>
<keyword evidence="1" id="KW-0472">Membrane</keyword>
<organism evidence="2">
    <name type="scientific">Leptospirillum ferriphilum</name>
    <dbReference type="NCBI Taxonomy" id="178606"/>
    <lineage>
        <taxon>Bacteria</taxon>
        <taxon>Pseudomonadati</taxon>
        <taxon>Nitrospirota</taxon>
        <taxon>Nitrospiria</taxon>
        <taxon>Nitrospirales</taxon>
        <taxon>Nitrospiraceae</taxon>
        <taxon>Leptospirillum</taxon>
    </lineage>
</organism>
<dbReference type="EMBL" id="DTMM01000174">
    <property type="protein sequence ID" value="HFT93918.1"/>
    <property type="molecule type" value="Genomic_DNA"/>
</dbReference>
<gene>
    <name evidence="2" type="ORF">ENX03_08310</name>
</gene>
<evidence type="ECO:0000256" key="1">
    <source>
        <dbReference type="SAM" id="Phobius"/>
    </source>
</evidence>
<reference evidence="2" key="1">
    <citation type="journal article" date="2020" name="mSystems">
        <title>Genome- and Community-Level Interaction Insights into Carbon Utilization and Element Cycling Functions of Hydrothermarchaeota in Hydrothermal Sediment.</title>
        <authorList>
            <person name="Zhou Z."/>
            <person name="Liu Y."/>
            <person name="Xu W."/>
            <person name="Pan J."/>
            <person name="Luo Z.H."/>
            <person name="Li M."/>
        </authorList>
    </citation>
    <scope>NUCLEOTIDE SEQUENCE [LARGE SCALE GENOMIC DNA]</scope>
    <source>
        <strain evidence="2">SpSt-902</strain>
    </source>
</reference>
<proteinExistence type="predicted"/>
<feature type="transmembrane region" description="Helical" evidence="1">
    <location>
        <begin position="92"/>
        <end position="112"/>
    </location>
</feature>
<feature type="transmembrane region" description="Helical" evidence="1">
    <location>
        <begin position="16"/>
        <end position="33"/>
    </location>
</feature>
<accession>A0A7C3LYK2</accession>
<protein>
    <submittedName>
        <fullName evidence="2">Uncharacterized protein</fullName>
    </submittedName>
</protein>
<keyword evidence="1" id="KW-0812">Transmembrane</keyword>
<name>A0A7C3LYK2_9BACT</name>
<sequence>MRPLCLFRIRRRTEHLLRLVSFVALSNSAVLAALPSTISVVACLVYVLALFLLTLTYSYYIVSAMHTAAHTGDWTHQGVNAAWAPVRGAVSAAMIAATGGLSILASFILFVASTGNGLGDTAAEKVAAMLTAPKPASVIPPNIQTVVDDALYSLVFAHVLDNFVNPNGSIQAVTAQVDNFGNLGFSNVTGVGSYGPNVCGEYMLPGGSGQTMAQNTAFMTLIRQGSTLDQAAAAIASGTNGCGSIVIGTGLSPCAPAGTPPNRSVFGQGGGMTNPAGSSGQMTQALTEYMAALGQEAATSTGNGGNALTRIQNDGWVSLGMYYSFLGSEARRAARTSEYIPVPTNGFGGADWSSIAHTEAEEEVQNGFALVHTYLNH</sequence>
<feature type="transmembrane region" description="Helical" evidence="1">
    <location>
        <begin position="39"/>
        <end position="62"/>
    </location>
</feature>
<comment type="caution">
    <text evidence="2">The sequence shown here is derived from an EMBL/GenBank/DDBJ whole genome shotgun (WGS) entry which is preliminary data.</text>
</comment>
<dbReference type="AlphaFoldDB" id="A0A7C3LYK2"/>
<evidence type="ECO:0000313" key="2">
    <source>
        <dbReference type="EMBL" id="HFT93918.1"/>
    </source>
</evidence>